<dbReference type="EMBL" id="PUFN01000004">
    <property type="protein sequence ID" value="TDG74619.1"/>
    <property type="molecule type" value="Genomic_DNA"/>
</dbReference>
<dbReference type="InterPro" id="IPR013491">
    <property type="entry name" value="Tape_meas_N"/>
</dbReference>
<reference evidence="2 3" key="1">
    <citation type="journal article" date="2019" name="Appl. Microbiol. Biotechnol.">
        <title>Uncovering carbohydrate metabolism through a genotype-phenotype association study of 56 lactic acid bacteria genomes.</title>
        <authorList>
            <person name="Buron-Moles G."/>
            <person name="Chailyan A."/>
            <person name="Dolejs I."/>
            <person name="Forster J."/>
            <person name="Miks M.H."/>
        </authorList>
    </citation>
    <scope>NUCLEOTIDE SEQUENCE [LARGE SCALE GENOMIC DNA]</scope>
    <source>
        <strain evidence="2 3">ATCC 29644</strain>
    </source>
</reference>
<dbReference type="RefSeq" id="WP_010019164.1">
    <property type="nucleotide sequence ID" value="NZ_PUFN01000004.1"/>
</dbReference>
<feature type="domain" description="Tape measure protein N-terminal" evidence="1">
    <location>
        <begin position="232"/>
        <end position="423"/>
    </location>
</feature>
<dbReference type="NCBIfam" id="TIGR02675">
    <property type="entry name" value="tape_meas_nterm"/>
    <property type="match status" value="1"/>
</dbReference>
<dbReference type="SUPFAM" id="SSF53955">
    <property type="entry name" value="Lysozyme-like"/>
    <property type="match status" value="1"/>
</dbReference>
<evidence type="ECO:0000313" key="3">
    <source>
        <dbReference type="Proteomes" id="UP000295257"/>
    </source>
</evidence>
<organism evidence="2 3">
    <name type="scientific">Companilactobacillus farciminis</name>
    <dbReference type="NCBI Taxonomy" id="1612"/>
    <lineage>
        <taxon>Bacteria</taxon>
        <taxon>Bacillati</taxon>
        <taxon>Bacillota</taxon>
        <taxon>Bacilli</taxon>
        <taxon>Lactobacillales</taxon>
        <taxon>Lactobacillaceae</taxon>
        <taxon>Companilactobacillus</taxon>
    </lineage>
</organism>
<evidence type="ECO:0000313" key="2">
    <source>
        <dbReference type="EMBL" id="TDG74619.1"/>
    </source>
</evidence>
<gene>
    <name evidence="2" type="ORF">C5L30_000335</name>
</gene>
<keyword evidence="3" id="KW-1185">Reference proteome</keyword>
<evidence type="ECO:0000259" key="1">
    <source>
        <dbReference type="Pfam" id="PF20155"/>
    </source>
</evidence>
<dbReference type="Proteomes" id="UP000295257">
    <property type="component" value="Unassembled WGS sequence"/>
</dbReference>
<dbReference type="Pfam" id="PF20155">
    <property type="entry name" value="TMP_3"/>
    <property type="match status" value="1"/>
</dbReference>
<protein>
    <recommendedName>
        <fullName evidence="1">Tape measure protein N-terminal domain-containing protein</fullName>
    </recommendedName>
</protein>
<comment type="caution">
    <text evidence="2">The sequence shown here is derived from an EMBL/GenBank/DDBJ whole genome shotgun (WGS) entry which is preliminary data.</text>
</comment>
<dbReference type="OrthoDB" id="2137849at2"/>
<accession>A0A4R5NJ30</accession>
<sequence length="1530" mass="165412">MSDIVVNKIINFKGADQLTPIANKVKEAIDGIKDKKVKLGATPEEQGITSFGQKLQGLPKDVRTTLKSMAEKNGFDTFEGYMKTVPRDKYTQLKANVEKGGFQAFKNDLNSLPRTQQSKLKAIAEREGFTTFEQYYQKVPKEARTKLDAIADTHDIEDFIRETEKIPKHLNTKVDADVNGGNSALSNFSSHIDKAKEKTSQFKSILAGSFVGSMMTTGLMSIVGGLKSATSAAMEYANAQQTMNATWKTLTGSAKDGQKMVDMTNKMAIAANNSTHMVDQLNQKFYSVNDSAETTKKLTTSVLTLQDAFGKTDDEVENFGTQWGQMVANGKVSAQDMMSFVNVFPKLRIELLKTEQKMTGNKNLTMKQLNDMISAGKVSSDTMDKVLEDTATKYGKATKNFGATIAGMKRTIQSQVPVLLSAFTEPFLNAQNPIYKTVSDWVADKRTKDKFSDLGKTISNGMSDAMSALSGGTGGQKDFAANLNRGIDSVNKGFKVFFGYITDHAKDLKTVGGSLNEILKVFLNAIWKDVGSIITTIGSSLGLMKDSSKDASDPLHAVADALKGIAKHKTVIKAIAGYLVAMKTFKMAKGAFDPLLKLAGMQSKGGGLLTKVVGSGKNEKKVFRFGTEGIAATKKQLLGLKDLLGKVTQGGKFSKVSAGNMTKGAKIGTGVTTAAVAGVATMDVVGALKAKNPEKKFEGFGKAAGGAIGGGIGFMLGGPAGEAIGATLGRMLGKYGGKAAKNFTDGWNKKGRGAKPPKGIIQKAGYYSRKAGDAVVNWTKGIATWMGKHKKEILLTLANPFLGIGAFILKDTKVGKDFRKWASNAIKNVQKGFKSFNKKAGKIGGGISKGIVKGMKGFGKLALYALAFPVGIGVKITKPLVKPIKKSISSLVKSIKKDWNGLTKWLGKIFNPIAKNWQKSWKKISKAIDMKKFSKDMSNTMSDMSKSIQKSSDDVGKQMSNMSKSVKKSKWAKDLKEKFNEAQKNAGSWSSGMNDWWSGFSSGFSKSWNSIWSGVGSYFSKKFSGLSKWYSNFSSGMKSWWSDFSSNFKSAWHSVWKGISDTFKNIFDGLKDIAKNAWNGIIGIVNSGIGAINGVIKMFGGKSLGKIKTLETGSNYHRGGLAKINDAHSSVYREIVKLPNGHMFSPQQRNVVLPLPQGSSVLPAQAARPYVETGLIPHYENGIGDSLSNFFDMAKSGISDAASGVGSWVSSKMKEIGGDIEKGIKFAKDFIKDPVGNLSKAFESVTNGKFAKEEFSSKMGPATGHGIVKAVADRVKSLAESFKKQLQSVTVSGKMPATAYGPMIKAAAAYMHQSITDFNVDMIERIIANESGGNPRAINLTDRNAMAGTPSKGILQYIDPTFNHYAMPGHQNIYSPFDQLIALFNDATWRTDMGMGYNGKYGEWRGQASGPSGPRLMANGGHVFNATSAIIGEDGDEFAINPSKPSAIPLLGDLIGRMADFHPEFRMSSNITSNISSDIGRKLDSVINLLGSINRKDFQPEVNIARTSSNLNQQNRRDTDIYAYQRGMRQ</sequence>
<dbReference type="CDD" id="cd13402">
    <property type="entry name" value="LT_TF-like"/>
    <property type="match status" value="1"/>
</dbReference>
<dbReference type="Gene3D" id="1.20.120.20">
    <property type="entry name" value="Apolipoprotein"/>
    <property type="match status" value="1"/>
</dbReference>
<dbReference type="InterPro" id="IPR023346">
    <property type="entry name" value="Lysozyme-like_dom_sf"/>
</dbReference>
<proteinExistence type="predicted"/>
<name>A0A4R5NJ30_9LACO</name>